<dbReference type="OMA" id="GNDSCHP"/>
<evidence type="ECO:0000259" key="1">
    <source>
        <dbReference type="Pfam" id="PF13472"/>
    </source>
</evidence>
<reference evidence="3" key="1">
    <citation type="journal article" date="2010" name="Genome Biol.">
        <title>Genome sequence of the necrotrophic plant pathogen Pythium ultimum reveals original pathogenicity mechanisms and effector repertoire.</title>
        <authorList>
            <person name="Levesque C.A."/>
            <person name="Brouwer H."/>
            <person name="Cano L."/>
            <person name="Hamilton J.P."/>
            <person name="Holt C."/>
            <person name="Huitema E."/>
            <person name="Raffaele S."/>
            <person name="Robideau G.P."/>
            <person name="Thines M."/>
            <person name="Win J."/>
            <person name="Zerillo M.M."/>
            <person name="Beakes G.W."/>
            <person name="Boore J.L."/>
            <person name="Busam D."/>
            <person name="Dumas B."/>
            <person name="Ferriera S."/>
            <person name="Fuerstenberg S.I."/>
            <person name="Gachon C.M."/>
            <person name="Gaulin E."/>
            <person name="Govers F."/>
            <person name="Grenville-Briggs L."/>
            <person name="Horner N."/>
            <person name="Hostetler J."/>
            <person name="Jiang R.H."/>
            <person name="Johnson J."/>
            <person name="Krajaejun T."/>
            <person name="Lin H."/>
            <person name="Meijer H.J."/>
            <person name="Moore B."/>
            <person name="Morris P."/>
            <person name="Phuntmart V."/>
            <person name="Puiu D."/>
            <person name="Shetty J."/>
            <person name="Stajich J.E."/>
            <person name="Tripathy S."/>
            <person name="Wawra S."/>
            <person name="van West P."/>
            <person name="Whitty B.R."/>
            <person name="Coutinho P.M."/>
            <person name="Henrissat B."/>
            <person name="Martin F."/>
            <person name="Thomas P.D."/>
            <person name="Tyler B.M."/>
            <person name="De Vries R.P."/>
            <person name="Kamoun S."/>
            <person name="Yandell M."/>
            <person name="Tisserat N."/>
            <person name="Buell C.R."/>
        </authorList>
    </citation>
    <scope>NUCLEOTIDE SEQUENCE</scope>
    <source>
        <strain evidence="3">DAOM:BR144</strain>
    </source>
</reference>
<reference evidence="2" key="3">
    <citation type="submission" date="2015-02" db="UniProtKB">
        <authorList>
            <consortium name="EnsemblProtists"/>
        </authorList>
    </citation>
    <scope>IDENTIFICATION</scope>
    <source>
        <strain evidence="2">DAOM BR144</strain>
    </source>
</reference>
<dbReference type="VEuPathDB" id="FungiDB:PYU1_G010785"/>
<dbReference type="CDD" id="cd01838">
    <property type="entry name" value="Isoamyl_acetate_hydrolase_like"/>
    <property type="match status" value="1"/>
</dbReference>
<dbReference type="PANTHER" id="PTHR14209">
    <property type="entry name" value="ISOAMYL ACETATE-HYDROLYZING ESTERASE 1"/>
    <property type="match status" value="1"/>
</dbReference>
<proteinExistence type="predicted"/>
<dbReference type="InterPro" id="IPR013830">
    <property type="entry name" value="SGNH_hydro"/>
</dbReference>
<dbReference type="eggNOG" id="KOG3035">
    <property type="taxonomic scope" value="Eukaryota"/>
</dbReference>
<organism evidence="2 3">
    <name type="scientific">Globisporangium ultimum (strain ATCC 200006 / CBS 805.95 / DAOM BR144)</name>
    <name type="common">Pythium ultimum</name>
    <dbReference type="NCBI Taxonomy" id="431595"/>
    <lineage>
        <taxon>Eukaryota</taxon>
        <taxon>Sar</taxon>
        <taxon>Stramenopiles</taxon>
        <taxon>Oomycota</taxon>
        <taxon>Peronosporomycetes</taxon>
        <taxon>Pythiales</taxon>
        <taxon>Pythiaceae</taxon>
        <taxon>Globisporangium</taxon>
    </lineage>
</organism>
<protein>
    <recommendedName>
        <fullName evidence="1">SGNH hydrolase-type esterase domain-containing protein</fullName>
    </recommendedName>
</protein>
<sequence>MADEASVREVEVDALSRAHFTAHDATAASGGRSRRAVCYLIGDSITEQANDPMNAGWAALLQHKYVRSVDVINRGLSGYNTRWFVQHALPVIENELQHEYKPSLLTLFFGANDAALATGYAGGQHVPLGEYRANLAHIIRSLTPHLPPRAKILLITPPAIIDSARKGGERTNEAAGEYARACVDIAQAENVPVLDLYAFFNTRYPNEAARSTLFSDGLHLSAQGNAVTLALLEHAINDIFDDVELARFKTMQLPDFGTFL</sequence>
<dbReference type="HOGENOM" id="CLU_051989_0_1_1"/>
<dbReference type="PANTHER" id="PTHR14209:SF19">
    <property type="entry name" value="ISOAMYL ACETATE-HYDROLYZING ESTERASE 1 HOMOLOG"/>
    <property type="match status" value="1"/>
</dbReference>
<accession>K3X0Q9</accession>
<evidence type="ECO:0000313" key="3">
    <source>
        <dbReference type="Proteomes" id="UP000019132"/>
    </source>
</evidence>
<dbReference type="EMBL" id="GL376592">
    <property type="status" value="NOT_ANNOTATED_CDS"/>
    <property type="molecule type" value="Genomic_DNA"/>
</dbReference>
<name>K3X0Q9_GLOUD</name>
<keyword evidence="3" id="KW-1185">Reference proteome</keyword>
<dbReference type="SUPFAM" id="SSF52266">
    <property type="entry name" value="SGNH hydrolase"/>
    <property type="match status" value="1"/>
</dbReference>
<dbReference type="Proteomes" id="UP000019132">
    <property type="component" value="Unassembled WGS sequence"/>
</dbReference>
<dbReference type="AlphaFoldDB" id="K3X0Q9"/>
<dbReference type="InterPro" id="IPR045136">
    <property type="entry name" value="Iah1-like"/>
</dbReference>
<dbReference type="InterPro" id="IPR036514">
    <property type="entry name" value="SGNH_hydro_sf"/>
</dbReference>
<dbReference type="InParanoid" id="K3X0Q9"/>
<reference evidence="3" key="2">
    <citation type="submission" date="2010-04" db="EMBL/GenBank/DDBJ databases">
        <authorList>
            <person name="Buell R."/>
            <person name="Hamilton J."/>
            <person name="Hostetler J."/>
        </authorList>
    </citation>
    <scope>NUCLEOTIDE SEQUENCE [LARGE SCALE GENOMIC DNA]</scope>
    <source>
        <strain evidence="3">DAOM:BR144</strain>
    </source>
</reference>
<dbReference type="STRING" id="431595.K3X0Q9"/>
<evidence type="ECO:0000313" key="2">
    <source>
        <dbReference type="EnsemblProtists" id="PYU1_T010808"/>
    </source>
</evidence>
<dbReference type="EnsemblProtists" id="PYU1_T010808">
    <property type="protein sequence ID" value="PYU1_T010808"/>
    <property type="gene ID" value="PYU1_G010785"/>
</dbReference>
<feature type="domain" description="SGNH hydrolase-type esterase" evidence="1">
    <location>
        <begin position="40"/>
        <end position="226"/>
    </location>
</feature>
<dbReference type="Pfam" id="PF13472">
    <property type="entry name" value="Lipase_GDSL_2"/>
    <property type="match status" value="1"/>
</dbReference>
<dbReference type="Gene3D" id="3.40.50.1110">
    <property type="entry name" value="SGNH hydrolase"/>
    <property type="match status" value="1"/>
</dbReference>